<evidence type="ECO:0000256" key="4">
    <source>
        <dbReference type="ARBA" id="ARBA00022553"/>
    </source>
</evidence>
<dbReference type="Gene3D" id="3.30.565.10">
    <property type="entry name" value="Histidine kinase-like ATPase, C-terminal domain"/>
    <property type="match status" value="1"/>
</dbReference>
<keyword evidence="9" id="KW-0732">Signal</keyword>
<dbReference type="Proteomes" id="UP000646749">
    <property type="component" value="Unassembled WGS sequence"/>
</dbReference>
<dbReference type="InterPro" id="IPR005467">
    <property type="entry name" value="His_kinase_dom"/>
</dbReference>
<feature type="chain" id="PRO_5047521193" description="histidine kinase" evidence="9">
    <location>
        <begin position="24"/>
        <end position="286"/>
    </location>
</feature>
<keyword evidence="5" id="KW-0808">Transferase</keyword>
<dbReference type="InterPro" id="IPR003661">
    <property type="entry name" value="HisK_dim/P_dom"/>
</dbReference>
<evidence type="ECO:0000313" key="11">
    <source>
        <dbReference type="EMBL" id="GIG88097.1"/>
    </source>
</evidence>
<dbReference type="CDD" id="cd00075">
    <property type="entry name" value="HATPase"/>
    <property type="match status" value="1"/>
</dbReference>
<gene>
    <name evidence="11" type="ORF">Pen02_30330</name>
</gene>
<dbReference type="Pfam" id="PF00512">
    <property type="entry name" value="HisKA"/>
    <property type="match status" value="1"/>
</dbReference>
<dbReference type="EMBL" id="BONW01000013">
    <property type="protein sequence ID" value="GIG88097.1"/>
    <property type="molecule type" value="Genomic_DNA"/>
</dbReference>
<keyword evidence="12" id="KW-1185">Reference proteome</keyword>
<protein>
    <recommendedName>
        <fullName evidence="3">histidine kinase</fullName>
        <ecNumber evidence="3">2.7.13.3</ecNumber>
    </recommendedName>
</protein>
<dbReference type="SMART" id="SM00387">
    <property type="entry name" value="HATPase_c"/>
    <property type="match status" value="1"/>
</dbReference>
<dbReference type="Gene3D" id="1.10.287.130">
    <property type="match status" value="1"/>
</dbReference>
<evidence type="ECO:0000313" key="12">
    <source>
        <dbReference type="Proteomes" id="UP000646749"/>
    </source>
</evidence>
<dbReference type="InterPro" id="IPR003594">
    <property type="entry name" value="HATPase_dom"/>
</dbReference>
<evidence type="ECO:0000256" key="8">
    <source>
        <dbReference type="SAM" id="MobiDB-lite"/>
    </source>
</evidence>
<dbReference type="EC" id="2.7.13.3" evidence="3"/>
<evidence type="ECO:0000256" key="5">
    <source>
        <dbReference type="ARBA" id="ARBA00022679"/>
    </source>
</evidence>
<sequence>MNRSSRWRLTLVLLLAGPEAAVAAAVKQAFDARRRAEDRLRSFVADASHELRTPLTTMHGWIDLYVQGGLRDPEQLDHAMERMQAEVGRMRLLVDELALLAQLDAARPLNRTPVDVVTLAGEVVDDARVVTADRAITLAGVAEAVVDGDGPRLQQVLRNLVGNAVQHTRPGTPVTVTVSRQDGQVVVAVRDEGAGIAPEHLPHVFERFYRADPSRSRDGGGSSGLGLAIVEAIVTAHGGTVDVTSALGQGTTVRVTLPATASPDRSAADAVVSGRRTPRRRGGIWR</sequence>
<keyword evidence="4" id="KW-0597">Phosphoprotein</keyword>
<dbReference type="RefSeq" id="WP_203866609.1">
    <property type="nucleotide sequence ID" value="NZ_BONW01000013.1"/>
</dbReference>
<feature type="domain" description="Histidine kinase" evidence="10">
    <location>
        <begin position="46"/>
        <end position="261"/>
    </location>
</feature>
<dbReference type="PANTHER" id="PTHR43711">
    <property type="entry name" value="TWO-COMPONENT HISTIDINE KINASE"/>
    <property type="match status" value="1"/>
</dbReference>
<dbReference type="CDD" id="cd00082">
    <property type="entry name" value="HisKA"/>
    <property type="match status" value="1"/>
</dbReference>
<comment type="caution">
    <text evidence="11">The sequence shown here is derived from an EMBL/GenBank/DDBJ whole genome shotgun (WGS) entry which is preliminary data.</text>
</comment>
<feature type="compositionally biased region" description="Basic residues" evidence="8">
    <location>
        <begin position="276"/>
        <end position="286"/>
    </location>
</feature>
<evidence type="ECO:0000256" key="1">
    <source>
        <dbReference type="ARBA" id="ARBA00000085"/>
    </source>
</evidence>
<dbReference type="InterPro" id="IPR050736">
    <property type="entry name" value="Sensor_HK_Regulatory"/>
</dbReference>
<dbReference type="PANTHER" id="PTHR43711:SF1">
    <property type="entry name" value="HISTIDINE KINASE 1"/>
    <property type="match status" value="1"/>
</dbReference>
<organism evidence="11 12">
    <name type="scientific">Plantactinospora endophytica</name>
    <dbReference type="NCBI Taxonomy" id="673535"/>
    <lineage>
        <taxon>Bacteria</taxon>
        <taxon>Bacillati</taxon>
        <taxon>Actinomycetota</taxon>
        <taxon>Actinomycetes</taxon>
        <taxon>Micromonosporales</taxon>
        <taxon>Micromonosporaceae</taxon>
        <taxon>Plantactinospora</taxon>
    </lineage>
</organism>
<evidence type="ECO:0000256" key="7">
    <source>
        <dbReference type="ARBA" id="ARBA00023012"/>
    </source>
</evidence>
<feature type="signal peptide" evidence="9">
    <location>
        <begin position="1"/>
        <end position="23"/>
    </location>
</feature>
<evidence type="ECO:0000256" key="3">
    <source>
        <dbReference type="ARBA" id="ARBA00012438"/>
    </source>
</evidence>
<evidence type="ECO:0000256" key="2">
    <source>
        <dbReference type="ARBA" id="ARBA00004236"/>
    </source>
</evidence>
<dbReference type="SUPFAM" id="SSF47384">
    <property type="entry name" value="Homodimeric domain of signal transducing histidine kinase"/>
    <property type="match status" value="1"/>
</dbReference>
<reference evidence="11 12" key="1">
    <citation type="submission" date="2021-01" db="EMBL/GenBank/DDBJ databases">
        <title>Whole genome shotgun sequence of Plantactinospora endophytica NBRC 110450.</title>
        <authorList>
            <person name="Komaki H."/>
            <person name="Tamura T."/>
        </authorList>
    </citation>
    <scope>NUCLEOTIDE SEQUENCE [LARGE SCALE GENOMIC DNA]</scope>
    <source>
        <strain evidence="11 12">NBRC 110450</strain>
    </source>
</reference>
<name>A0ABQ4E180_9ACTN</name>
<evidence type="ECO:0000256" key="6">
    <source>
        <dbReference type="ARBA" id="ARBA00022777"/>
    </source>
</evidence>
<comment type="catalytic activity">
    <reaction evidence="1">
        <text>ATP + protein L-histidine = ADP + protein N-phospho-L-histidine.</text>
        <dbReference type="EC" id="2.7.13.3"/>
    </reaction>
</comment>
<feature type="region of interest" description="Disordered" evidence="8">
    <location>
        <begin position="261"/>
        <end position="286"/>
    </location>
</feature>
<evidence type="ECO:0000256" key="9">
    <source>
        <dbReference type="SAM" id="SignalP"/>
    </source>
</evidence>
<comment type="subcellular location">
    <subcellularLocation>
        <location evidence="2">Cell membrane</location>
    </subcellularLocation>
</comment>
<keyword evidence="6" id="KW-0418">Kinase</keyword>
<keyword evidence="7" id="KW-0902">Two-component regulatory system</keyword>
<dbReference type="InterPro" id="IPR036097">
    <property type="entry name" value="HisK_dim/P_sf"/>
</dbReference>
<dbReference type="PRINTS" id="PR00344">
    <property type="entry name" value="BCTRLSENSOR"/>
</dbReference>
<dbReference type="Pfam" id="PF02518">
    <property type="entry name" value="HATPase_c"/>
    <property type="match status" value="1"/>
</dbReference>
<dbReference type="SUPFAM" id="SSF55874">
    <property type="entry name" value="ATPase domain of HSP90 chaperone/DNA topoisomerase II/histidine kinase"/>
    <property type="match status" value="1"/>
</dbReference>
<dbReference type="InterPro" id="IPR036890">
    <property type="entry name" value="HATPase_C_sf"/>
</dbReference>
<dbReference type="PROSITE" id="PS50109">
    <property type="entry name" value="HIS_KIN"/>
    <property type="match status" value="1"/>
</dbReference>
<accession>A0ABQ4E180</accession>
<dbReference type="InterPro" id="IPR004358">
    <property type="entry name" value="Sig_transdc_His_kin-like_C"/>
</dbReference>
<dbReference type="SMART" id="SM00388">
    <property type="entry name" value="HisKA"/>
    <property type="match status" value="1"/>
</dbReference>
<proteinExistence type="predicted"/>
<evidence type="ECO:0000259" key="10">
    <source>
        <dbReference type="PROSITE" id="PS50109"/>
    </source>
</evidence>